<dbReference type="EMBL" id="FUWZ01000001">
    <property type="protein sequence ID" value="SJZ64124.1"/>
    <property type="molecule type" value="Genomic_DNA"/>
</dbReference>
<evidence type="ECO:0000313" key="4">
    <source>
        <dbReference type="EMBL" id="SJZ64124.1"/>
    </source>
</evidence>
<keyword evidence="4" id="KW-0689">Ribosomal protein</keyword>
<evidence type="ECO:0000313" key="5">
    <source>
        <dbReference type="Proteomes" id="UP000190367"/>
    </source>
</evidence>
<keyword evidence="2" id="KW-0012">Acyltransferase</keyword>
<reference evidence="5" key="1">
    <citation type="submission" date="2017-02" db="EMBL/GenBank/DDBJ databases">
        <authorList>
            <person name="Varghese N."/>
            <person name="Submissions S."/>
        </authorList>
    </citation>
    <scope>NUCLEOTIDE SEQUENCE [LARGE SCALE GENOMIC DNA]</scope>
    <source>
        <strain evidence="5">DSM 22224</strain>
    </source>
</reference>
<feature type="domain" description="N-acetyltransferase" evidence="3">
    <location>
        <begin position="3"/>
        <end position="176"/>
    </location>
</feature>
<dbReference type="PROSITE" id="PS51186">
    <property type="entry name" value="GNAT"/>
    <property type="match status" value="1"/>
</dbReference>
<dbReference type="Pfam" id="PF00583">
    <property type="entry name" value="Acetyltransf_1"/>
    <property type="match status" value="1"/>
</dbReference>
<sequence>MNTELIVAELKDVDLLHQVCTTAYTKHFADHWEPGRLGWYLDQSFSTDRLKKDIEDPGTTYYLIYNAGQPAGFVKLNDRLKDDASGRFSEALELERIYMLPAFTGTGVGKAAMNKIEEIARQRQRPLIVLYVVDANETAIRFYERNGFEKVGKTRLELSGFKEAFKPATMMAKKLN</sequence>
<dbReference type="PANTHER" id="PTHR43877">
    <property type="entry name" value="AMINOALKYLPHOSPHONATE N-ACETYLTRANSFERASE-RELATED-RELATED"/>
    <property type="match status" value="1"/>
</dbReference>
<keyword evidence="5" id="KW-1185">Reference proteome</keyword>
<dbReference type="CDD" id="cd04301">
    <property type="entry name" value="NAT_SF"/>
    <property type="match status" value="1"/>
</dbReference>
<dbReference type="InterPro" id="IPR050832">
    <property type="entry name" value="Bact_Acetyltransf"/>
</dbReference>
<dbReference type="GO" id="GO:0016747">
    <property type="term" value="F:acyltransferase activity, transferring groups other than amino-acyl groups"/>
    <property type="evidence" value="ECO:0007669"/>
    <property type="project" value="InterPro"/>
</dbReference>
<evidence type="ECO:0000256" key="1">
    <source>
        <dbReference type="ARBA" id="ARBA00022679"/>
    </source>
</evidence>
<dbReference type="InterPro" id="IPR000182">
    <property type="entry name" value="GNAT_dom"/>
</dbReference>
<dbReference type="SUPFAM" id="SSF55729">
    <property type="entry name" value="Acyl-CoA N-acyltransferases (Nat)"/>
    <property type="match status" value="1"/>
</dbReference>
<dbReference type="GO" id="GO:0005840">
    <property type="term" value="C:ribosome"/>
    <property type="evidence" value="ECO:0007669"/>
    <property type="project" value="UniProtKB-KW"/>
</dbReference>
<name>A0A1T4MBP1_9BACT</name>
<gene>
    <name evidence="4" type="ORF">SAMN04488128_1011028</name>
</gene>
<dbReference type="PANTHER" id="PTHR43877:SF2">
    <property type="entry name" value="AMINOALKYLPHOSPHONATE N-ACETYLTRANSFERASE-RELATED"/>
    <property type="match status" value="1"/>
</dbReference>
<dbReference type="Proteomes" id="UP000190367">
    <property type="component" value="Unassembled WGS sequence"/>
</dbReference>
<keyword evidence="4" id="KW-0687">Ribonucleoprotein</keyword>
<organism evidence="4 5">
    <name type="scientific">Chitinophaga eiseniae</name>
    <dbReference type="NCBI Taxonomy" id="634771"/>
    <lineage>
        <taxon>Bacteria</taxon>
        <taxon>Pseudomonadati</taxon>
        <taxon>Bacteroidota</taxon>
        <taxon>Chitinophagia</taxon>
        <taxon>Chitinophagales</taxon>
        <taxon>Chitinophagaceae</taxon>
        <taxon>Chitinophaga</taxon>
    </lineage>
</organism>
<proteinExistence type="predicted"/>
<keyword evidence="1" id="KW-0808">Transferase</keyword>
<dbReference type="InterPro" id="IPR016181">
    <property type="entry name" value="Acyl_CoA_acyltransferase"/>
</dbReference>
<dbReference type="AlphaFoldDB" id="A0A1T4MBP1"/>
<protein>
    <submittedName>
        <fullName evidence="4">Ribosomal protein S18 acetylase RimI</fullName>
    </submittedName>
</protein>
<dbReference type="STRING" id="634771.SAMN04488128_1011028"/>
<dbReference type="Gene3D" id="3.40.630.30">
    <property type="match status" value="1"/>
</dbReference>
<evidence type="ECO:0000256" key="2">
    <source>
        <dbReference type="ARBA" id="ARBA00023315"/>
    </source>
</evidence>
<dbReference type="OrthoDB" id="7205533at2"/>
<accession>A0A1T4MBP1</accession>
<evidence type="ECO:0000259" key="3">
    <source>
        <dbReference type="PROSITE" id="PS51186"/>
    </source>
</evidence>
<dbReference type="RefSeq" id="WP_078667656.1">
    <property type="nucleotide sequence ID" value="NZ_FUWZ01000001.1"/>
</dbReference>